<dbReference type="HOGENOM" id="CLU_1776016_0_0_5"/>
<gene>
    <name evidence="3" type="ORF">roselon_01162</name>
</gene>
<dbReference type="AlphaFoldDB" id="W8RR48"/>
<evidence type="ECO:0000313" key="4">
    <source>
        <dbReference type="Proteomes" id="UP000019593"/>
    </source>
</evidence>
<dbReference type="InterPro" id="IPR001932">
    <property type="entry name" value="PPM-type_phosphatase-like_dom"/>
</dbReference>
<dbReference type="eggNOG" id="COG2208">
    <property type="taxonomic scope" value="Bacteria"/>
</dbReference>
<organism evidence="3 4">
    <name type="scientific">Roseicyclus elongatus DSM 19469</name>
    <dbReference type="NCBI Taxonomy" id="1294273"/>
    <lineage>
        <taxon>Bacteria</taxon>
        <taxon>Pseudomonadati</taxon>
        <taxon>Pseudomonadota</taxon>
        <taxon>Alphaproteobacteria</taxon>
        <taxon>Rhodobacterales</taxon>
        <taxon>Roseobacteraceae</taxon>
        <taxon>Roseicyclus</taxon>
    </lineage>
</organism>
<dbReference type="PANTHER" id="PTHR43156">
    <property type="entry name" value="STAGE II SPORULATION PROTEIN E-RELATED"/>
    <property type="match status" value="1"/>
</dbReference>
<dbReference type="InterPro" id="IPR052016">
    <property type="entry name" value="Bact_Sigma-Reg"/>
</dbReference>
<proteinExistence type="predicted"/>
<evidence type="ECO:0000313" key="3">
    <source>
        <dbReference type="EMBL" id="AHM03553.1"/>
    </source>
</evidence>
<reference evidence="3 4" key="1">
    <citation type="submission" date="2013-03" db="EMBL/GenBank/DDBJ databases">
        <authorList>
            <person name="Fiebig A."/>
            <person name="Goeker M."/>
            <person name="Klenk H.-P.P."/>
        </authorList>
    </citation>
    <scope>NUCLEOTIDE SEQUENCE [LARGE SCALE GENOMIC DNA]</scope>
    <source>
        <strain evidence="4">DSM 19469</strain>
    </source>
</reference>
<dbReference type="GO" id="GO:0016791">
    <property type="term" value="F:phosphatase activity"/>
    <property type="evidence" value="ECO:0007669"/>
    <property type="project" value="TreeGrafter"/>
</dbReference>
<dbReference type="Pfam" id="PF07228">
    <property type="entry name" value="SpoIIE"/>
    <property type="match status" value="1"/>
</dbReference>
<dbReference type="InterPro" id="IPR036457">
    <property type="entry name" value="PPM-type-like_dom_sf"/>
</dbReference>
<dbReference type="PATRIC" id="fig|1294273.3.peg.1140"/>
<feature type="domain" description="PPM-type phosphatase" evidence="2">
    <location>
        <begin position="1"/>
        <end position="141"/>
    </location>
</feature>
<protein>
    <submittedName>
        <fullName evidence="3">Serine phosphatase RsbU, regulator of sigma subunit</fullName>
    </submittedName>
</protein>
<dbReference type="Proteomes" id="UP000019593">
    <property type="component" value="Chromosome"/>
</dbReference>
<dbReference type="EMBL" id="CP004372">
    <property type="protein sequence ID" value="AHM03553.1"/>
    <property type="molecule type" value="Genomic_DNA"/>
</dbReference>
<dbReference type="STRING" id="1294273.roselon_01162"/>
<keyword evidence="4" id="KW-1185">Reference proteome</keyword>
<sequence>MHKELTGDRYLTLALALLDVGTGAVSFVQAGHPHPILLRRSGATEVLGQGGLPIGLLQEASFDICKMWMRPGDRLILYTDGLTECTDPDGTMLDEPGLLAICDRHRHRAGPEFLQRLKQDLVGFSRAEEFSDDASAIVLDYKGPPA</sequence>
<accession>W8RR48</accession>
<dbReference type="KEGG" id="red:roselon_01162"/>
<evidence type="ECO:0000256" key="1">
    <source>
        <dbReference type="ARBA" id="ARBA00022801"/>
    </source>
</evidence>
<name>W8RR48_9RHOB</name>
<keyword evidence="1" id="KW-0378">Hydrolase</keyword>
<dbReference type="RefSeq" id="WP_051508360.1">
    <property type="nucleotide sequence ID" value="NZ_CP004372.1"/>
</dbReference>
<dbReference type="SUPFAM" id="SSF81606">
    <property type="entry name" value="PP2C-like"/>
    <property type="match status" value="1"/>
</dbReference>
<dbReference type="PANTHER" id="PTHR43156:SF2">
    <property type="entry name" value="STAGE II SPORULATION PROTEIN E"/>
    <property type="match status" value="1"/>
</dbReference>
<dbReference type="Gene3D" id="3.60.40.10">
    <property type="entry name" value="PPM-type phosphatase domain"/>
    <property type="match status" value="1"/>
</dbReference>
<evidence type="ECO:0000259" key="2">
    <source>
        <dbReference type="Pfam" id="PF07228"/>
    </source>
</evidence>